<feature type="compositionally biased region" description="Low complexity" evidence="1">
    <location>
        <begin position="127"/>
        <end position="166"/>
    </location>
</feature>
<keyword evidence="2" id="KW-1133">Transmembrane helix</keyword>
<dbReference type="AlphaFoldDB" id="A0A9X5ISF3"/>
<feature type="compositionally biased region" description="Low complexity" evidence="1">
    <location>
        <begin position="361"/>
        <end position="372"/>
    </location>
</feature>
<evidence type="ECO:0000256" key="2">
    <source>
        <dbReference type="SAM" id="Phobius"/>
    </source>
</evidence>
<feature type="compositionally biased region" description="Acidic residues" evidence="1">
    <location>
        <begin position="429"/>
        <end position="438"/>
    </location>
</feature>
<proteinExistence type="predicted"/>
<feature type="compositionally biased region" description="Low complexity" evidence="1">
    <location>
        <begin position="302"/>
        <end position="348"/>
    </location>
</feature>
<feature type="compositionally biased region" description="Polar residues" evidence="1">
    <location>
        <begin position="277"/>
        <end position="287"/>
    </location>
</feature>
<keyword evidence="4" id="KW-1185">Reference proteome</keyword>
<feature type="compositionally biased region" description="Basic and acidic residues" evidence="1">
    <location>
        <begin position="47"/>
        <end position="61"/>
    </location>
</feature>
<sequence>MASSENDRAGAPLTRRQMRERAVSQETAQDAGPTNPGQQQAPLSRRAMREHSLDQDARESVAQRPAAATPRPAQGAQAAAAPSPQRPAAPGAPAQRPAAGHPQQEPQAAPGRQARPSVMPAAGAPVRQPVQRPAAAEAPAPRGVRAPVQRHQAPVAAPQPQQQRPLPQRPVEPPSRTAQAAARTQAERAAAQARPQQAPVVAPPPVTGAVRRIDGTGRLTPAVAVSSDGVPVVEPDPRAASGQPSRVGVRDAVAKAQQNTAPRVYPAGTTPYPAEPNQPSRLSSQTARPAGPPTPAQYGSVAPAAQVPARQAPVQQAPAQARGQQGWAPTSAGQPAAGAGQQVAPGEQFAPVQPTIPGHQPAPDQPAVPAQPSAVGYSAAAPRPASFQPAAGSADEPGVPSWDAVLGGGGSQPVADASPFSPVAAPEQPGEEIDEEPATNDSWLGYTPFHYVILVVIGLVLGFVCWQLLSATSDSAAKAAQAIVAVVQGASPGSA</sequence>
<name>A0A9X5ISF3_9MICO</name>
<keyword evidence="2" id="KW-0472">Membrane</keyword>
<dbReference type="Proteomes" id="UP000774283">
    <property type="component" value="Unassembled WGS sequence"/>
</dbReference>
<protein>
    <submittedName>
        <fullName evidence="3">Uncharacterized protein</fullName>
    </submittedName>
</protein>
<keyword evidence="2" id="KW-0812">Transmembrane</keyword>
<feature type="transmembrane region" description="Helical" evidence="2">
    <location>
        <begin position="449"/>
        <end position="469"/>
    </location>
</feature>
<evidence type="ECO:0000256" key="1">
    <source>
        <dbReference type="SAM" id="MobiDB-lite"/>
    </source>
</evidence>
<accession>A0A9X5ISF3</accession>
<organism evidence="3 4">
    <name type="scientific">Sanguibacter hominis ATCC BAA-789</name>
    <dbReference type="NCBI Taxonomy" id="1312740"/>
    <lineage>
        <taxon>Bacteria</taxon>
        <taxon>Bacillati</taxon>
        <taxon>Actinomycetota</taxon>
        <taxon>Actinomycetes</taxon>
        <taxon>Micrococcales</taxon>
        <taxon>Sanguibacteraceae</taxon>
        <taxon>Sanguibacter</taxon>
    </lineage>
</organism>
<feature type="compositionally biased region" description="Low complexity" evidence="1">
    <location>
        <begin position="62"/>
        <end position="104"/>
    </location>
</feature>
<feature type="compositionally biased region" description="Low complexity" evidence="1">
    <location>
        <begin position="174"/>
        <end position="200"/>
    </location>
</feature>
<feature type="region of interest" description="Disordered" evidence="1">
    <location>
        <begin position="1"/>
        <end position="439"/>
    </location>
</feature>
<dbReference type="EMBL" id="JAAXOW010000002">
    <property type="protein sequence ID" value="NKX93006.1"/>
    <property type="molecule type" value="Genomic_DNA"/>
</dbReference>
<evidence type="ECO:0000313" key="4">
    <source>
        <dbReference type="Proteomes" id="UP000774283"/>
    </source>
</evidence>
<dbReference type="RefSeq" id="WP_168447097.1">
    <property type="nucleotide sequence ID" value="NZ_JAAXOW010000002.1"/>
</dbReference>
<evidence type="ECO:0000313" key="3">
    <source>
        <dbReference type="EMBL" id="NKX93006.1"/>
    </source>
</evidence>
<gene>
    <name evidence="3" type="ORF">HF995_06905</name>
</gene>
<comment type="caution">
    <text evidence="3">The sequence shown here is derived from an EMBL/GenBank/DDBJ whole genome shotgun (WGS) entry which is preliminary data.</text>
</comment>
<reference evidence="3 4" key="1">
    <citation type="submission" date="2020-04" db="EMBL/GenBank/DDBJ databases">
        <title>MicrobeNet Type strains.</title>
        <authorList>
            <person name="Nicholson A.C."/>
        </authorList>
    </citation>
    <scope>NUCLEOTIDE SEQUENCE [LARGE SCALE GENOMIC DNA]</scope>
    <source>
        <strain evidence="3 4">ATCC BAA-789</strain>
    </source>
</reference>